<dbReference type="InterPro" id="IPR043502">
    <property type="entry name" value="DNA/RNA_pol_sf"/>
</dbReference>
<keyword evidence="1" id="KW-0472">Membrane</keyword>
<dbReference type="KEGG" id="soe:110793376"/>
<dbReference type="OrthoDB" id="536206at2759"/>
<gene>
    <name evidence="4" type="primary">LOC110793376</name>
</gene>
<keyword evidence="1" id="KW-1133">Transmembrane helix</keyword>
<dbReference type="Proteomes" id="UP000813463">
    <property type="component" value="Chromosome 6"/>
</dbReference>
<keyword evidence="1" id="KW-0812">Transmembrane</keyword>
<dbReference type="RefSeq" id="XP_021853939.1">
    <property type="nucleotide sequence ID" value="XM_021998247.1"/>
</dbReference>
<feature type="domain" description="Reverse transcriptase" evidence="2">
    <location>
        <begin position="388"/>
        <end position="562"/>
    </location>
</feature>
<dbReference type="Pfam" id="PF00078">
    <property type="entry name" value="RVT_1"/>
    <property type="match status" value="1"/>
</dbReference>
<evidence type="ECO:0000313" key="3">
    <source>
        <dbReference type="Proteomes" id="UP000813463"/>
    </source>
</evidence>
<dbReference type="AlphaFoldDB" id="A0A9R0ITF1"/>
<dbReference type="InterPro" id="IPR036691">
    <property type="entry name" value="Endo/exonu/phosph_ase_sf"/>
</dbReference>
<proteinExistence type="predicted"/>
<dbReference type="InterPro" id="IPR000477">
    <property type="entry name" value="RT_dom"/>
</dbReference>
<feature type="transmembrane region" description="Helical" evidence="1">
    <location>
        <begin position="756"/>
        <end position="777"/>
    </location>
</feature>
<dbReference type="SUPFAM" id="SSF56672">
    <property type="entry name" value="DNA/RNA polymerases"/>
    <property type="match status" value="1"/>
</dbReference>
<dbReference type="Gene3D" id="3.60.10.10">
    <property type="entry name" value="Endonuclease/exonuclease/phosphatase"/>
    <property type="match status" value="1"/>
</dbReference>
<keyword evidence="3" id="KW-1185">Reference proteome</keyword>
<sequence length="826" mass="94407">MSSQLIHCHIVTKGFGVGFFGTFVYGFNFPKDREPLWDSLKSIASMCNDPWIVMGDFNAVMELEHRIGSTVRLTETQPMSNCMSLCNLSVIKTVGRHFTWNNKQEGADRVFSMIDRVLSNAKCSDLFETAEAAYLDEATFDHCPMILRCYKAGCVKKPFRFFNMWVNANSFMELVESTWGKYVYGCHMFRIVQKLKWLKPALKTLNGQGFSNLETEKVRLHHKLLQAQQALHMDPNNANLATTEKQAASSYASAHKNYLSYLQQTAKLHWLKVGDENTRAFHQSIKHRRKRNKINSIQTENDTGTRLTDAHKESLKCNFTHSDIKRVLDTIPNDKAPGMDGYNSLFFKTAWPVVKDDMTRAINDFFSTGKMLKEINVTSITLVPKGAFVAGRSILHNVLVCQDIVKIYGKSHKQLGCLMKLDLRKAYDTVAWDFIKEMMTGLGFPVHFIDLIMTCLSTTQYSLMINGAPSKLIQPKRGLRQGDPLSPLLFTLCMEYFSRGTPEVVQLMLDGFHCFCNTTGLQVNPKKSSIFCCGMNSQLQNHIAKLSGFNVGSIPFTYLGVPISAKKLRGVECDLLIDKMVARIKIWSSRHISFAGRMQLVNSVLMILKKINAIYRFYLWFGSYADNRPGAVALDKLCCTKSEWGLGFRNLVLWNQAAIGKQAWAISKKEDNMWFKWVHDMYVKDKNWDPYTAPITASWAVKIVCKVKNMFNGKLQSPDWLTVNKYSIKGMYQNLSEVQPKTHWAKQRKQLHTCTLGVLIVLVARLWCFSGLIYHLWRARNYVVWDAMVPTVLQTVKRVQLDTKGRIQQLIGKKVKSYDLDWFSAL</sequence>
<evidence type="ECO:0000313" key="4">
    <source>
        <dbReference type="RefSeq" id="XP_021853939.1"/>
    </source>
</evidence>
<protein>
    <recommendedName>
        <fullName evidence="2">Reverse transcriptase domain-containing protein</fullName>
    </recommendedName>
</protein>
<dbReference type="PANTHER" id="PTHR33116">
    <property type="entry name" value="REVERSE TRANSCRIPTASE ZINC-BINDING DOMAIN-CONTAINING PROTEIN-RELATED-RELATED"/>
    <property type="match status" value="1"/>
</dbReference>
<dbReference type="PANTHER" id="PTHR33116:SF84">
    <property type="entry name" value="RNA-DIRECTED DNA POLYMERASE"/>
    <property type="match status" value="1"/>
</dbReference>
<accession>A0A9R0ITF1</accession>
<dbReference type="SUPFAM" id="SSF56219">
    <property type="entry name" value="DNase I-like"/>
    <property type="match status" value="1"/>
</dbReference>
<name>A0A9R0ITF1_SPIOL</name>
<evidence type="ECO:0000259" key="2">
    <source>
        <dbReference type="Pfam" id="PF00078"/>
    </source>
</evidence>
<dbReference type="GeneID" id="110793376"/>
<reference evidence="4" key="2">
    <citation type="submission" date="2025-08" db="UniProtKB">
        <authorList>
            <consortium name="RefSeq"/>
        </authorList>
    </citation>
    <scope>IDENTIFICATION</scope>
    <source>
        <tissue evidence="4">Leaf</tissue>
    </source>
</reference>
<organism evidence="3 4">
    <name type="scientific">Spinacia oleracea</name>
    <name type="common">Spinach</name>
    <dbReference type="NCBI Taxonomy" id="3562"/>
    <lineage>
        <taxon>Eukaryota</taxon>
        <taxon>Viridiplantae</taxon>
        <taxon>Streptophyta</taxon>
        <taxon>Embryophyta</taxon>
        <taxon>Tracheophyta</taxon>
        <taxon>Spermatophyta</taxon>
        <taxon>Magnoliopsida</taxon>
        <taxon>eudicotyledons</taxon>
        <taxon>Gunneridae</taxon>
        <taxon>Pentapetalae</taxon>
        <taxon>Caryophyllales</taxon>
        <taxon>Chenopodiaceae</taxon>
        <taxon>Chenopodioideae</taxon>
        <taxon>Anserineae</taxon>
        <taxon>Spinacia</taxon>
    </lineage>
</organism>
<evidence type="ECO:0000256" key="1">
    <source>
        <dbReference type="SAM" id="Phobius"/>
    </source>
</evidence>
<reference evidence="3" key="1">
    <citation type="journal article" date="2021" name="Nat. Commun.">
        <title>Genomic analyses provide insights into spinach domestication and the genetic basis of agronomic traits.</title>
        <authorList>
            <person name="Cai X."/>
            <person name="Sun X."/>
            <person name="Xu C."/>
            <person name="Sun H."/>
            <person name="Wang X."/>
            <person name="Ge C."/>
            <person name="Zhang Z."/>
            <person name="Wang Q."/>
            <person name="Fei Z."/>
            <person name="Jiao C."/>
            <person name="Wang Q."/>
        </authorList>
    </citation>
    <scope>NUCLEOTIDE SEQUENCE [LARGE SCALE GENOMIC DNA]</scope>
    <source>
        <strain evidence="3">cv. Varoflay</strain>
    </source>
</reference>